<dbReference type="GO" id="GO:0004553">
    <property type="term" value="F:hydrolase activity, hydrolyzing O-glycosyl compounds"/>
    <property type="evidence" value="ECO:0007669"/>
    <property type="project" value="InterPro"/>
</dbReference>
<evidence type="ECO:0000313" key="9">
    <source>
        <dbReference type="Proteomes" id="UP000199041"/>
    </source>
</evidence>
<dbReference type="InterPro" id="IPR023296">
    <property type="entry name" value="Glyco_hydro_beta-prop_sf"/>
</dbReference>
<dbReference type="Proteomes" id="UP000199041">
    <property type="component" value="Unassembled WGS sequence"/>
</dbReference>
<dbReference type="GO" id="GO:0045493">
    <property type="term" value="P:xylan catabolic process"/>
    <property type="evidence" value="ECO:0007669"/>
    <property type="project" value="UniProtKB-KW"/>
</dbReference>
<protein>
    <submittedName>
        <fullName evidence="8">Glycosyl hydrolases family 43</fullName>
    </submittedName>
</protein>
<keyword evidence="4" id="KW-0119">Carbohydrate metabolism</keyword>
<name>A0A1H3VEC9_9BACT</name>
<dbReference type="InterPro" id="IPR006710">
    <property type="entry name" value="Glyco_hydro_43"/>
</dbReference>
<dbReference type="EMBL" id="FNQY01000001">
    <property type="protein sequence ID" value="SDZ73153.1"/>
    <property type="molecule type" value="Genomic_DNA"/>
</dbReference>
<dbReference type="InterPro" id="IPR052176">
    <property type="entry name" value="Glycosyl_Hydrlase_43_Enz"/>
</dbReference>
<dbReference type="AlphaFoldDB" id="A0A1H3VEC9"/>
<feature type="site" description="Important for catalytic activity, responsible for pKa modulation of the active site Glu and correct orientation of both the proton donor and substrate" evidence="6">
    <location>
        <position position="163"/>
    </location>
</feature>
<organism evidence="8 9">
    <name type="scientific">Arachidicoccus rhizosphaerae</name>
    <dbReference type="NCBI Taxonomy" id="551991"/>
    <lineage>
        <taxon>Bacteria</taxon>
        <taxon>Pseudomonadati</taxon>
        <taxon>Bacteroidota</taxon>
        <taxon>Chitinophagia</taxon>
        <taxon>Chitinophagales</taxon>
        <taxon>Chitinophagaceae</taxon>
        <taxon>Arachidicoccus</taxon>
    </lineage>
</organism>
<dbReference type="PANTHER" id="PTHR43772">
    <property type="entry name" value="ENDO-1,4-BETA-XYLANASE"/>
    <property type="match status" value="1"/>
</dbReference>
<sequence>MKIRATVLIRCVLVILLIGAIIKSYSQNPIIHNHFTADPTARVFGDSIYLYPSHDILAEQGKGQPGWFCMEDYHVFSSADLVHWRDGGMLLSQNDVPWADTTSYSMWAPDCIKRDGKYYFYFPTKMKGSDGESKFSIGVALGERPGGPFKVMSEPIAGVKGIDPNVFIDDDGQAYLFWAEGDIMGAKLKRNMLDLDSKVKILEHLPAKGLKEGPFLFKNKGKYYLTYPHVEDKTERLEYAVSDKPLGPFQPMGVIMEASDNCWTNHQSIVKFKGQWYLFYHSNDYSPRFDKARSARIDSLFFNADGTIREVKPTLRGVGISNVTDTIQVDRYSSISDSGAGIYFLDTNHHFKGWSLKLSTPGSWVRYNSVDFGLKKNKIVQLRLKADQEGLLLLKAISKNGENVNIKTLANIQYKKSDDFVVINAIISDNAFGLCDLILSNGSDSPGNVEIDWILFQ</sequence>
<gene>
    <name evidence="8" type="ORF">SAMN05192529_10110</name>
</gene>
<dbReference type="Pfam" id="PF04616">
    <property type="entry name" value="Glyco_hydro_43"/>
    <property type="match status" value="1"/>
</dbReference>
<dbReference type="OrthoDB" id="3308423at2"/>
<evidence type="ECO:0000256" key="1">
    <source>
        <dbReference type="ARBA" id="ARBA00009865"/>
    </source>
</evidence>
<keyword evidence="9" id="KW-1185">Reference proteome</keyword>
<evidence type="ECO:0000256" key="5">
    <source>
        <dbReference type="ARBA" id="ARBA00023295"/>
    </source>
</evidence>
<keyword evidence="2" id="KW-0624">Polysaccharide degradation</keyword>
<keyword evidence="5 7" id="KW-0326">Glycosidase</keyword>
<dbReference type="SUPFAM" id="SSF75005">
    <property type="entry name" value="Arabinanase/levansucrase/invertase"/>
    <property type="match status" value="1"/>
</dbReference>
<dbReference type="PANTHER" id="PTHR43772:SF2">
    <property type="entry name" value="PUTATIVE (AFU_ORTHOLOGUE AFUA_2G04480)-RELATED"/>
    <property type="match status" value="1"/>
</dbReference>
<evidence type="ECO:0000256" key="6">
    <source>
        <dbReference type="PIRSR" id="PIRSR606710-2"/>
    </source>
</evidence>
<comment type="similarity">
    <text evidence="1 7">Belongs to the glycosyl hydrolase 43 family.</text>
</comment>
<evidence type="ECO:0000256" key="3">
    <source>
        <dbReference type="ARBA" id="ARBA00022801"/>
    </source>
</evidence>
<accession>A0A1H3VEC9</accession>
<evidence type="ECO:0000256" key="7">
    <source>
        <dbReference type="RuleBase" id="RU361187"/>
    </source>
</evidence>
<dbReference type="STRING" id="551991.SAMN05192529_10110"/>
<reference evidence="8 9" key="1">
    <citation type="submission" date="2016-10" db="EMBL/GenBank/DDBJ databases">
        <authorList>
            <person name="de Groot N.N."/>
        </authorList>
    </citation>
    <scope>NUCLEOTIDE SEQUENCE [LARGE SCALE GENOMIC DNA]</scope>
    <source>
        <strain evidence="8 9">Vu-144</strain>
    </source>
</reference>
<evidence type="ECO:0000313" key="8">
    <source>
        <dbReference type="EMBL" id="SDZ73153.1"/>
    </source>
</evidence>
<evidence type="ECO:0000256" key="4">
    <source>
        <dbReference type="ARBA" id="ARBA00023277"/>
    </source>
</evidence>
<proteinExistence type="inferred from homology"/>
<keyword evidence="2" id="KW-0858">Xylan degradation</keyword>
<evidence type="ECO:0000256" key="2">
    <source>
        <dbReference type="ARBA" id="ARBA00022651"/>
    </source>
</evidence>
<dbReference type="CDD" id="cd08990">
    <property type="entry name" value="GH43_AXH_like"/>
    <property type="match status" value="1"/>
</dbReference>
<keyword evidence="3 7" id="KW-0378">Hydrolase</keyword>
<dbReference type="Gene3D" id="2.115.10.20">
    <property type="entry name" value="Glycosyl hydrolase domain, family 43"/>
    <property type="match status" value="1"/>
</dbReference>